<evidence type="ECO:0000313" key="3">
    <source>
        <dbReference type="RefSeq" id="XP_010437598.1"/>
    </source>
</evidence>
<reference evidence="2" key="1">
    <citation type="journal article" date="2014" name="Nat. Commun.">
        <title>The emerging biofuel crop Camelina sativa retains a highly undifferentiated hexaploid genome structure.</title>
        <authorList>
            <person name="Kagale S."/>
            <person name="Koh C."/>
            <person name="Nixon J."/>
            <person name="Bollina V."/>
            <person name="Clarke W.E."/>
            <person name="Tuteja R."/>
            <person name="Spillane C."/>
            <person name="Robinson S.J."/>
            <person name="Links M.G."/>
            <person name="Clarke C."/>
            <person name="Higgins E.E."/>
            <person name="Huebert T."/>
            <person name="Sharpe A.G."/>
            <person name="Parkin I.A."/>
        </authorList>
    </citation>
    <scope>NUCLEOTIDE SEQUENCE [LARGE SCALE GENOMIC DNA]</scope>
    <source>
        <strain evidence="2">cv. DH55</strain>
    </source>
</reference>
<feature type="transmembrane region" description="Helical" evidence="1">
    <location>
        <begin position="21"/>
        <end position="42"/>
    </location>
</feature>
<dbReference type="PANTHER" id="PTHR33640">
    <property type="entry name" value="TRANSMEMBRANE PROTEIN"/>
    <property type="match status" value="1"/>
</dbReference>
<reference evidence="3" key="2">
    <citation type="submission" date="2025-08" db="UniProtKB">
        <authorList>
            <consortium name="RefSeq"/>
        </authorList>
    </citation>
    <scope>IDENTIFICATION</scope>
    <source>
        <tissue evidence="3">Leaf</tissue>
    </source>
</reference>
<dbReference type="RefSeq" id="XP_010437598.1">
    <property type="nucleotide sequence ID" value="XM_010439296.1"/>
</dbReference>
<dbReference type="Proteomes" id="UP000694864">
    <property type="component" value="Chromosome 11"/>
</dbReference>
<gene>
    <name evidence="3" type="primary">LOC104721336</name>
</gene>
<evidence type="ECO:0000256" key="1">
    <source>
        <dbReference type="SAM" id="Phobius"/>
    </source>
</evidence>
<dbReference type="PANTHER" id="PTHR33640:SF8">
    <property type="entry name" value="TRANSMEMBRANE PROTEIN"/>
    <property type="match status" value="1"/>
</dbReference>
<name>A0ABM0U8Q7_CAMSA</name>
<sequence>MDSVKFQHLKMEKSRGILNFQAIRSFTSLFRVIELLFLLILISKLSFPSVKISGDIFKGAAVFLVSPRFVFFVGNAIVITLFAKSGRYSSSSHEPLKTTTEAATASNDLYQEFVHKSEKKRSEVYETKTEQLKKPSGVKRVTFERSQSHKAFEAVQPLESTNGGRVMKRYVSEKNLRICDSDKKVVVRVKKPEDGMSNEQFRTKIEAFIARQKRIQKDEEHLII</sequence>
<feature type="transmembrane region" description="Helical" evidence="1">
    <location>
        <begin position="62"/>
        <end position="83"/>
    </location>
</feature>
<keyword evidence="1" id="KW-0812">Transmembrane</keyword>
<organism evidence="2 3">
    <name type="scientific">Camelina sativa</name>
    <name type="common">False flax</name>
    <name type="synonym">Myagrum sativum</name>
    <dbReference type="NCBI Taxonomy" id="90675"/>
    <lineage>
        <taxon>Eukaryota</taxon>
        <taxon>Viridiplantae</taxon>
        <taxon>Streptophyta</taxon>
        <taxon>Embryophyta</taxon>
        <taxon>Tracheophyta</taxon>
        <taxon>Spermatophyta</taxon>
        <taxon>Magnoliopsida</taxon>
        <taxon>eudicotyledons</taxon>
        <taxon>Gunneridae</taxon>
        <taxon>Pentapetalae</taxon>
        <taxon>rosids</taxon>
        <taxon>malvids</taxon>
        <taxon>Brassicales</taxon>
        <taxon>Brassicaceae</taxon>
        <taxon>Camelineae</taxon>
        <taxon>Camelina</taxon>
    </lineage>
</organism>
<evidence type="ECO:0000313" key="2">
    <source>
        <dbReference type="Proteomes" id="UP000694864"/>
    </source>
</evidence>
<protein>
    <submittedName>
        <fullName evidence="3">Uncharacterized protein LOC104721336</fullName>
    </submittedName>
</protein>
<keyword evidence="2" id="KW-1185">Reference proteome</keyword>
<accession>A0ABM0U8Q7</accession>
<keyword evidence="1" id="KW-0472">Membrane</keyword>
<proteinExistence type="predicted"/>
<dbReference type="GeneID" id="104721336"/>
<keyword evidence="1" id="KW-1133">Transmembrane helix</keyword>